<protein>
    <submittedName>
        <fullName evidence="4">Por secretion system C-terminal sorting domain-containing protein</fullName>
    </submittedName>
</protein>
<dbReference type="SUPFAM" id="SSF53300">
    <property type="entry name" value="vWA-like"/>
    <property type="match status" value="1"/>
</dbReference>
<dbReference type="EMBL" id="FTNY01000002">
    <property type="protein sequence ID" value="SIS32517.1"/>
    <property type="molecule type" value="Genomic_DNA"/>
</dbReference>
<evidence type="ECO:0000313" key="4">
    <source>
        <dbReference type="EMBL" id="SIS32517.1"/>
    </source>
</evidence>
<dbReference type="RefSeq" id="WP_076505883.1">
    <property type="nucleotide sequence ID" value="NZ_FTNY01000002.1"/>
</dbReference>
<keyword evidence="1 2" id="KW-0732">Signal</keyword>
<feature type="signal peptide" evidence="2">
    <location>
        <begin position="1"/>
        <end position="21"/>
    </location>
</feature>
<reference evidence="5" key="1">
    <citation type="submission" date="2017-01" db="EMBL/GenBank/DDBJ databases">
        <authorList>
            <person name="Varghese N."/>
            <person name="Submissions S."/>
        </authorList>
    </citation>
    <scope>NUCLEOTIDE SEQUENCE [LARGE SCALE GENOMIC DNA]</scope>
    <source>
        <strain evidence="5">DSM 17126</strain>
    </source>
</reference>
<dbReference type="CDD" id="cd00198">
    <property type="entry name" value="vWFA"/>
    <property type="match status" value="1"/>
</dbReference>
<dbReference type="Proteomes" id="UP000186373">
    <property type="component" value="Unassembled WGS sequence"/>
</dbReference>
<organism evidence="4 5">
    <name type="scientific">Chryseobacterium shigense</name>
    <dbReference type="NCBI Taxonomy" id="297244"/>
    <lineage>
        <taxon>Bacteria</taxon>
        <taxon>Pseudomonadati</taxon>
        <taxon>Bacteroidota</taxon>
        <taxon>Flavobacteriia</taxon>
        <taxon>Flavobacteriales</taxon>
        <taxon>Weeksellaceae</taxon>
        <taxon>Chryseobacterium group</taxon>
        <taxon>Chryseobacterium</taxon>
    </lineage>
</organism>
<accession>A0A1N7I610</accession>
<dbReference type="AlphaFoldDB" id="A0A1N7I610"/>
<evidence type="ECO:0000313" key="5">
    <source>
        <dbReference type="Proteomes" id="UP000186373"/>
    </source>
</evidence>
<dbReference type="InterPro" id="IPR036465">
    <property type="entry name" value="vWFA_dom_sf"/>
</dbReference>
<dbReference type="InterPro" id="IPR026444">
    <property type="entry name" value="Secre_tail"/>
</dbReference>
<keyword evidence="5" id="KW-1185">Reference proteome</keyword>
<name>A0A1N7I610_9FLAO</name>
<proteinExistence type="predicted"/>
<evidence type="ECO:0000256" key="1">
    <source>
        <dbReference type="ARBA" id="ARBA00022729"/>
    </source>
</evidence>
<gene>
    <name evidence="4" type="ORF">SAMN05421639_102247</name>
</gene>
<evidence type="ECO:0000256" key="2">
    <source>
        <dbReference type="SAM" id="SignalP"/>
    </source>
</evidence>
<feature type="chain" id="PRO_5012139446" evidence="2">
    <location>
        <begin position="22"/>
        <end position="474"/>
    </location>
</feature>
<dbReference type="NCBIfam" id="TIGR04183">
    <property type="entry name" value="Por_Secre_tail"/>
    <property type="match status" value="1"/>
</dbReference>
<feature type="domain" description="Secretion system C-terminal sorting" evidence="3">
    <location>
        <begin position="402"/>
        <end position="472"/>
    </location>
</feature>
<sequence length="474" mass="52461">MKKTFLFFLMTFLLSWSTSKAQVGGNDYIIMLDNGASTTDQGFIDMKRGAVKLIEQLIACNRRNRVAVVHYGAGKYNDTSGIYTPIIYIESDFIGDQFIAQNFDRRLDFGDHLNEALGLVSNALDGTWNGDIISTQTTLSNSQPLKVVVFTDAERNTGALDGSYLVNYLNTTLNAPAAFKNVLAFKIDRQAQFTMIHANTNTSAVQAAASIASSGGSYMGSLETNVDDPDYGIWPRQYYNRPIGFGMLSSEMEYWKDMAGTICNSSGWGTVNFRYEPGECISHASGIGGTYNLPPGATLVHLRLEIGNIATGDIHPIPFNPTIVGNSFNTGLQPSDFDYAVNAGATGKYKFRIIMVYNYGGVTYNTYSWNNYPYFDYDIDMDCTLKTAPKEITKETIVKLTPNPTEGVFKVMLDSEIQSGQMEIKDLNGNTVFSKAIRKTKEIEADIIRQLQGVYLIRITSGNNEIYSGKIIKK</sequence>
<dbReference type="OrthoDB" id="1274819at2"/>
<dbReference type="Pfam" id="PF18962">
    <property type="entry name" value="Por_Secre_tail"/>
    <property type="match status" value="1"/>
</dbReference>
<evidence type="ECO:0000259" key="3">
    <source>
        <dbReference type="Pfam" id="PF18962"/>
    </source>
</evidence>